<dbReference type="InterPro" id="IPR037068">
    <property type="entry name" value="DNA_primase_core_N_sf"/>
</dbReference>
<dbReference type="Pfam" id="PF08275">
    <property type="entry name" value="DNAG_N"/>
    <property type="match status" value="1"/>
</dbReference>
<dbReference type="EMBL" id="CP096649">
    <property type="protein sequence ID" value="UQK59866.1"/>
    <property type="molecule type" value="Genomic_DNA"/>
</dbReference>
<dbReference type="SUPFAM" id="SSF56731">
    <property type="entry name" value="DNA primase core"/>
    <property type="match status" value="1"/>
</dbReference>
<evidence type="ECO:0000313" key="3">
    <source>
        <dbReference type="Proteomes" id="UP000831151"/>
    </source>
</evidence>
<gene>
    <name evidence="2" type="ORF">M1R53_03655</name>
</gene>
<dbReference type="Pfam" id="PF13155">
    <property type="entry name" value="Toprim_2"/>
    <property type="match status" value="1"/>
</dbReference>
<proteinExistence type="predicted"/>
<dbReference type="PROSITE" id="PS50880">
    <property type="entry name" value="TOPRIM"/>
    <property type="match status" value="1"/>
</dbReference>
<keyword evidence="3" id="KW-1185">Reference proteome</keyword>
<dbReference type="GO" id="GO:0006269">
    <property type="term" value="P:DNA replication, synthesis of primer"/>
    <property type="evidence" value="ECO:0007669"/>
    <property type="project" value="TreeGrafter"/>
</dbReference>
<dbReference type="InterPro" id="IPR013264">
    <property type="entry name" value="DNAG_N"/>
</dbReference>
<dbReference type="GO" id="GO:0005737">
    <property type="term" value="C:cytoplasm"/>
    <property type="evidence" value="ECO:0007669"/>
    <property type="project" value="TreeGrafter"/>
</dbReference>
<dbReference type="PANTHER" id="PTHR30313:SF2">
    <property type="entry name" value="DNA PRIMASE"/>
    <property type="match status" value="1"/>
</dbReference>
<feature type="domain" description="Toprim" evidence="1">
    <location>
        <begin position="127"/>
        <end position="210"/>
    </location>
</feature>
<dbReference type="KEGG" id="fms:M1R53_03655"/>
<dbReference type="Gene3D" id="3.90.980.10">
    <property type="entry name" value="DNA primase, catalytic core, N-terminal domain"/>
    <property type="match status" value="1"/>
</dbReference>
<evidence type="ECO:0000259" key="1">
    <source>
        <dbReference type="PROSITE" id="PS50880"/>
    </source>
</evidence>
<dbReference type="Pfam" id="PF10410">
    <property type="entry name" value="DnaB_bind"/>
    <property type="match status" value="1"/>
</dbReference>
<dbReference type="SMART" id="SM00493">
    <property type="entry name" value="TOPRIM"/>
    <property type="match status" value="1"/>
</dbReference>
<organism evidence="2 3">
    <name type="scientific">Fenollaria massiliensis</name>
    <dbReference type="NCBI Taxonomy" id="938288"/>
    <lineage>
        <taxon>Bacteria</taxon>
        <taxon>Bacillati</taxon>
        <taxon>Bacillota</taxon>
        <taxon>Clostridia</taxon>
        <taxon>Eubacteriales</taxon>
        <taxon>Fenollaria</taxon>
    </lineage>
</organism>
<dbReference type="AlphaFoldDB" id="A0A9E7DL22"/>
<dbReference type="PANTHER" id="PTHR30313">
    <property type="entry name" value="DNA PRIMASE"/>
    <property type="match status" value="1"/>
</dbReference>
<dbReference type="InterPro" id="IPR050219">
    <property type="entry name" value="DnaG_primase"/>
</dbReference>
<dbReference type="Proteomes" id="UP000831151">
    <property type="component" value="Chromosome"/>
</dbReference>
<dbReference type="InterPro" id="IPR006171">
    <property type="entry name" value="TOPRIM_dom"/>
</dbReference>
<dbReference type="InterPro" id="IPR034151">
    <property type="entry name" value="TOPRIM_DnaG_bac"/>
</dbReference>
<dbReference type="CDD" id="cd03364">
    <property type="entry name" value="TOPRIM_DnaG_primases"/>
    <property type="match status" value="1"/>
</dbReference>
<evidence type="ECO:0000313" key="2">
    <source>
        <dbReference type="EMBL" id="UQK59866.1"/>
    </source>
</evidence>
<dbReference type="InterPro" id="IPR019475">
    <property type="entry name" value="DNA_primase_DnaB-bd"/>
</dbReference>
<name>A0A9E7DL22_9FIRM</name>
<dbReference type="Gene3D" id="3.40.1360.10">
    <property type="match status" value="1"/>
</dbReference>
<sequence>MLKSKIAIDYLMKRKLNKDTVLKYQLGYAPNEWTALKDYLLSKGYNEEFIIRAGLAKRKEGKDSSYDTFRNRLVFPIVDSHNHVLGFSARSLDNSMPKYLNTSENIVFKKRELLFGYNIYKKEADRDKILLVEGNIDVMSLYQAGVNYAVANLGTAFTINQANLLKRNAKKIYICYDGDKAGKNATHKAIEILRSIDAKSNVVTLPEGLDPDDFIKKYGLAGFTAKLNEAKNSVEYEVSELMELYDVNDPESLLQLINEISNLLSKINDKIEREIYIDYISRVYSIDKSLLTNQVSKTKYVNKYKEKYTVPEVPKIKKLDIEIIDENLLIYALADIKYFKYINKEISIDNYSKVFKINMPLLKSKYEGNADIELDDFDIADKENALLEIDSIRKKSEESAYTNLKELLEKREKLKSKNYVSDLLSQISDGKGDAMELLKLIKKHRDNE</sequence>
<accession>A0A9E7DL22</accession>
<reference evidence="2" key="1">
    <citation type="submission" date="2022-04" db="EMBL/GenBank/DDBJ databases">
        <title>Complete genome sequences of Ezakiella coagulans and Fenollaria massiliensis.</title>
        <authorList>
            <person name="France M.T."/>
            <person name="Clifford J."/>
            <person name="Narina S."/>
            <person name="Rutt L."/>
            <person name="Ravel J."/>
        </authorList>
    </citation>
    <scope>NUCLEOTIDE SEQUENCE</scope>
    <source>
        <strain evidence="2">C0061C2</strain>
    </source>
</reference>
<dbReference type="GO" id="GO:0016779">
    <property type="term" value="F:nucleotidyltransferase activity"/>
    <property type="evidence" value="ECO:0007669"/>
    <property type="project" value="InterPro"/>
</dbReference>
<protein>
    <submittedName>
        <fullName evidence="2">Toprim domain-containing protein</fullName>
    </submittedName>
</protein>